<dbReference type="InterPro" id="IPR011146">
    <property type="entry name" value="HIT-like"/>
</dbReference>
<keyword evidence="2" id="KW-0732">Signal</keyword>
<dbReference type="Pfam" id="PF01230">
    <property type="entry name" value="HIT"/>
    <property type="match status" value="1"/>
</dbReference>
<dbReference type="PROSITE" id="PS51084">
    <property type="entry name" value="HIT_2"/>
    <property type="match status" value="1"/>
</dbReference>
<accession>A0A7S2HLK2</accession>
<proteinExistence type="predicted"/>
<evidence type="ECO:0000256" key="1">
    <source>
        <dbReference type="PROSITE-ProRule" id="PRU00464"/>
    </source>
</evidence>
<organism evidence="4">
    <name type="scientific">Helicotheca tamesis</name>
    <dbReference type="NCBI Taxonomy" id="374047"/>
    <lineage>
        <taxon>Eukaryota</taxon>
        <taxon>Sar</taxon>
        <taxon>Stramenopiles</taxon>
        <taxon>Ochrophyta</taxon>
        <taxon>Bacillariophyta</taxon>
        <taxon>Mediophyceae</taxon>
        <taxon>Lithodesmiophycidae</taxon>
        <taxon>Lithodesmiales</taxon>
        <taxon>Lithodesmiaceae</taxon>
        <taxon>Helicotheca</taxon>
    </lineage>
</organism>
<dbReference type="PRINTS" id="PR00332">
    <property type="entry name" value="HISTRIAD"/>
</dbReference>
<comment type="caution">
    <text evidence="1">Lacks conserved residue(s) required for the propagation of feature annotation.</text>
</comment>
<reference evidence="4" key="1">
    <citation type="submission" date="2021-01" db="EMBL/GenBank/DDBJ databases">
        <authorList>
            <person name="Corre E."/>
            <person name="Pelletier E."/>
            <person name="Niang G."/>
            <person name="Scheremetjew M."/>
            <person name="Finn R."/>
            <person name="Kale V."/>
            <person name="Holt S."/>
            <person name="Cochrane G."/>
            <person name="Meng A."/>
            <person name="Brown T."/>
            <person name="Cohen L."/>
        </authorList>
    </citation>
    <scope>NUCLEOTIDE SEQUENCE</scope>
    <source>
        <strain evidence="4">CCMP826</strain>
    </source>
</reference>
<dbReference type="AlphaFoldDB" id="A0A7S2HLK2"/>
<protein>
    <recommendedName>
        <fullName evidence="3">HIT domain-containing protein</fullName>
    </recommendedName>
</protein>
<dbReference type="InterPro" id="IPR001310">
    <property type="entry name" value="Histidine_triad_HIT"/>
</dbReference>
<dbReference type="GO" id="GO:0003824">
    <property type="term" value="F:catalytic activity"/>
    <property type="evidence" value="ECO:0007669"/>
    <property type="project" value="InterPro"/>
</dbReference>
<evidence type="ECO:0000313" key="4">
    <source>
        <dbReference type="EMBL" id="CAD9494071.1"/>
    </source>
</evidence>
<sequence>MRKFILLCLLVLASVAAAFLAVSGGQTGSSIHRSSSSAVSMTKNTDEVAAAAAAAKAFESSDKDGAGPPTVFDKILSGEWSSDKVYEDDDAFAFRDINPQAPTHILVIPKKTRWLDESIKRKRRSKVFIRTFDVCCSVGREERVS</sequence>
<gene>
    <name evidence="4" type="ORF">HTAM1171_LOCUS6274</name>
</gene>
<feature type="domain" description="HIT" evidence="3">
    <location>
        <begin position="71"/>
        <end position="111"/>
    </location>
</feature>
<evidence type="ECO:0000256" key="2">
    <source>
        <dbReference type="SAM" id="SignalP"/>
    </source>
</evidence>
<dbReference type="Gene3D" id="3.30.428.10">
    <property type="entry name" value="HIT-like"/>
    <property type="match status" value="1"/>
</dbReference>
<dbReference type="EMBL" id="HBGV01010122">
    <property type="protein sequence ID" value="CAD9494071.1"/>
    <property type="molecule type" value="Transcribed_RNA"/>
</dbReference>
<dbReference type="PANTHER" id="PTHR23089">
    <property type="entry name" value="HISTIDINE TRIAD HIT PROTEIN"/>
    <property type="match status" value="1"/>
</dbReference>
<feature type="signal peptide" evidence="2">
    <location>
        <begin position="1"/>
        <end position="18"/>
    </location>
</feature>
<dbReference type="SUPFAM" id="SSF54197">
    <property type="entry name" value="HIT-like"/>
    <property type="match status" value="1"/>
</dbReference>
<name>A0A7S2HLK2_9STRA</name>
<dbReference type="InterPro" id="IPR036265">
    <property type="entry name" value="HIT-like_sf"/>
</dbReference>
<feature type="chain" id="PRO_5030609110" description="HIT domain-containing protein" evidence="2">
    <location>
        <begin position="19"/>
        <end position="145"/>
    </location>
</feature>
<evidence type="ECO:0000259" key="3">
    <source>
        <dbReference type="PROSITE" id="PS51084"/>
    </source>
</evidence>